<evidence type="ECO:0000256" key="2">
    <source>
        <dbReference type="ARBA" id="ARBA00006175"/>
    </source>
</evidence>
<feature type="signal peptide" evidence="10">
    <location>
        <begin position="1"/>
        <end position="20"/>
    </location>
</feature>
<name>A0A8J6CFX1_DIALT</name>
<dbReference type="PANTHER" id="PTHR43829">
    <property type="entry name" value="AQUAPORIN OR AQUAGLYCEROPORIN RELATED"/>
    <property type="match status" value="1"/>
</dbReference>
<evidence type="ECO:0000256" key="10">
    <source>
        <dbReference type="SAM" id="SignalP"/>
    </source>
</evidence>
<dbReference type="PRINTS" id="PR00783">
    <property type="entry name" value="MINTRINSICP"/>
</dbReference>
<keyword evidence="6 9" id="KW-0472">Membrane</keyword>
<evidence type="ECO:0000256" key="3">
    <source>
        <dbReference type="ARBA" id="ARBA00022448"/>
    </source>
</evidence>
<keyword evidence="12" id="KW-1185">Reference proteome</keyword>
<sequence length="350" mass="35109">MLALVAPSVPLAMLVRVASGAPPLPSFVPVERPGNLPHFLRRSMPVASAQTPVTKRADAPADFGLRAEALGEVLGTCVLLLLGFGVGCSAQLAPISLAHVAGAWGGAVVLASGVASKLSDSHLNPAVTLAMVLHRAFPPRKAVVYVLAQLLGALLASLLAGLAFLPQLRASGGWLPFQLAFSAAPGPVASAASAAAAASFSLRALVTFAHEAWATCVLVFLVMHLEESPLKPAMIGGAVALLISVAAPLTGAGLNPARDVGPRLAAVLLRMTLAPQLAGAGVAQAAPYVTGSLVGGALGGALASWVEHVRTRAAGMRAHACALDSDGSEPQGLEGAETNVLHSPPDGASS</sequence>
<protein>
    <recommendedName>
        <fullName evidence="13">Aquaporin</fullName>
    </recommendedName>
</protein>
<feature type="transmembrane region" description="Helical" evidence="9">
    <location>
        <begin position="204"/>
        <end position="223"/>
    </location>
</feature>
<evidence type="ECO:0000256" key="6">
    <source>
        <dbReference type="ARBA" id="ARBA00023136"/>
    </source>
</evidence>
<dbReference type="Gene3D" id="1.20.1080.10">
    <property type="entry name" value="Glycerol uptake facilitator protein"/>
    <property type="match status" value="1"/>
</dbReference>
<dbReference type="PROSITE" id="PS00221">
    <property type="entry name" value="MIP"/>
    <property type="match status" value="1"/>
</dbReference>
<dbReference type="Proteomes" id="UP000751190">
    <property type="component" value="Unassembled WGS sequence"/>
</dbReference>
<dbReference type="GO" id="GO:0015250">
    <property type="term" value="F:water channel activity"/>
    <property type="evidence" value="ECO:0007669"/>
    <property type="project" value="TreeGrafter"/>
</dbReference>
<comment type="similarity">
    <text evidence="2 7">Belongs to the MIP/aquaporin (TC 1.A.8) family.</text>
</comment>
<evidence type="ECO:0000313" key="11">
    <source>
        <dbReference type="EMBL" id="KAG8469551.1"/>
    </source>
</evidence>
<dbReference type="PANTHER" id="PTHR43829:SF9">
    <property type="entry name" value="AQUAPORIN-9"/>
    <property type="match status" value="1"/>
</dbReference>
<dbReference type="GO" id="GO:0005886">
    <property type="term" value="C:plasma membrane"/>
    <property type="evidence" value="ECO:0007669"/>
    <property type="project" value="TreeGrafter"/>
</dbReference>
<dbReference type="InterPro" id="IPR022357">
    <property type="entry name" value="MIP_CS"/>
</dbReference>
<dbReference type="OMA" id="MNTWINI"/>
<gene>
    <name evidence="11" type="ORF">KFE25_006006</name>
</gene>
<dbReference type="SUPFAM" id="SSF81338">
    <property type="entry name" value="Aquaporin-like"/>
    <property type="match status" value="1"/>
</dbReference>
<comment type="subcellular location">
    <subcellularLocation>
        <location evidence="1">Membrane</location>
        <topology evidence="1">Multi-pass membrane protein</topology>
    </subcellularLocation>
</comment>
<evidence type="ECO:0000256" key="8">
    <source>
        <dbReference type="SAM" id="MobiDB-lite"/>
    </source>
</evidence>
<evidence type="ECO:0000256" key="7">
    <source>
        <dbReference type="RuleBase" id="RU000477"/>
    </source>
</evidence>
<evidence type="ECO:0000313" key="12">
    <source>
        <dbReference type="Proteomes" id="UP000751190"/>
    </source>
</evidence>
<dbReference type="OrthoDB" id="3222at2759"/>
<feature type="transmembrane region" description="Helical" evidence="9">
    <location>
        <begin position="235"/>
        <end position="254"/>
    </location>
</feature>
<feature type="region of interest" description="Disordered" evidence="8">
    <location>
        <begin position="323"/>
        <end position="350"/>
    </location>
</feature>
<evidence type="ECO:0000256" key="1">
    <source>
        <dbReference type="ARBA" id="ARBA00004141"/>
    </source>
</evidence>
<dbReference type="InterPro" id="IPR050363">
    <property type="entry name" value="MIP/Aquaporin"/>
</dbReference>
<proteinExistence type="inferred from homology"/>
<feature type="chain" id="PRO_5035230822" description="Aquaporin" evidence="10">
    <location>
        <begin position="21"/>
        <end position="350"/>
    </location>
</feature>
<dbReference type="EMBL" id="JAGTXO010000002">
    <property type="protein sequence ID" value="KAG8469551.1"/>
    <property type="molecule type" value="Genomic_DNA"/>
</dbReference>
<dbReference type="GO" id="GO:0015254">
    <property type="term" value="F:glycerol channel activity"/>
    <property type="evidence" value="ECO:0007669"/>
    <property type="project" value="TreeGrafter"/>
</dbReference>
<feature type="transmembrane region" description="Helical" evidence="9">
    <location>
        <begin position="177"/>
        <end position="198"/>
    </location>
</feature>
<dbReference type="AlphaFoldDB" id="A0A8J6CFX1"/>
<reference evidence="11" key="1">
    <citation type="submission" date="2021-05" db="EMBL/GenBank/DDBJ databases">
        <title>The genome of the haptophyte Pavlova lutheri (Diacronema luteri, Pavlovales) - a model for lipid biosynthesis in eukaryotic algae.</title>
        <authorList>
            <person name="Hulatt C.J."/>
            <person name="Posewitz M.C."/>
        </authorList>
    </citation>
    <scope>NUCLEOTIDE SEQUENCE</scope>
    <source>
        <strain evidence="11">NIVA-4/92</strain>
    </source>
</reference>
<evidence type="ECO:0000256" key="4">
    <source>
        <dbReference type="ARBA" id="ARBA00022692"/>
    </source>
</evidence>
<comment type="caution">
    <text evidence="11">The sequence shown here is derived from an EMBL/GenBank/DDBJ whole genome shotgun (WGS) entry which is preliminary data.</text>
</comment>
<evidence type="ECO:0008006" key="13">
    <source>
        <dbReference type="Google" id="ProtNLM"/>
    </source>
</evidence>
<keyword evidence="3 7" id="KW-0813">Transport</keyword>
<dbReference type="InterPro" id="IPR023271">
    <property type="entry name" value="Aquaporin-like"/>
</dbReference>
<dbReference type="Pfam" id="PF00230">
    <property type="entry name" value="MIP"/>
    <property type="match status" value="1"/>
</dbReference>
<evidence type="ECO:0000256" key="9">
    <source>
        <dbReference type="SAM" id="Phobius"/>
    </source>
</evidence>
<keyword evidence="10" id="KW-0732">Signal</keyword>
<dbReference type="InterPro" id="IPR000425">
    <property type="entry name" value="MIP"/>
</dbReference>
<organism evidence="11 12">
    <name type="scientific">Diacronema lutheri</name>
    <name type="common">Unicellular marine alga</name>
    <name type="synonym">Monochrysis lutheri</name>
    <dbReference type="NCBI Taxonomy" id="2081491"/>
    <lineage>
        <taxon>Eukaryota</taxon>
        <taxon>Haptista</taxon>
        <taxon>Haptophyta</taxon>
        <taxon>Pavlovophyceae</taxon>
        <taxon>Pavlovales</taxon>
        <taxon>Pavlovaceae</taxon>
        <taxon>Diacronema</taxon>
    </lineage>
</organism>
<evidence type="ECO:0000256" key="5">
    <source>
        <dbReference type="ARBA" id="ARBA00022989"/>
    </source>
</evidence>
<keyword evidence="5 9" id="KW-1133">Transmembrane helix</keyword>
<feature type="transmembrane region" description="Helical" evidence="9">
    <location>
        <begin position="142"/>
        <end position="165"/>
    </location>
</feature>
<accession>A0A8J6CFX1</accession>
<keyword evidence="4 7" id="KW-0812">Transmembrane</keyword>